<proteinExistence type="predicted"/>
<feature type="compositionally biased region" description="Basic residues" evidence="1">
    <location>
        <begin position="29"/>
        <end position="41"/>
    </location>
</feature>
<evidence type="ECO:0000313" key="2">
    <source>
        <dbReference type="EMBL" id="CEK92927.1"/>
    </source>
</evidence>
<accession>A0A0B7BJ79</accession>
<feature type="region of interest" description="Disordered" evidence="1">
    <location>
        <begin position="29"/>
        <end position="60"/>
    </location>
</feature>
<organism evidence="2">
    <name type="scientific">Arion vulgaris</name>
    <dbReference type="NCBI Taxonomy" id="1028688"/>
    <lineage>
        <taxon>Eukaryota</taxon>
        <taxon>Metazoa</taxon>
        <taxon>Spiralia</taxon>
        <taxon>Lophotrochozoa</taxon>
        <taxon>Mollusca</taxon>
        <taxon>Gastropoda</taxon>
        <taxon>Heterobranchia</taxon>
        <taxon>Euthyneura</taxon>
        <taxon>Panpulmonata</taxon>
        <taxon>Eupulmonata</taxon>
        <taxon>Stylommatophora</taxon>
        <taxon>Helicina</taxon>
        <taxon>Arionoidea</taxon>
        <taxon>Arionidae</taxon>
        <taxon>Arion</taxon>
    </lineage>
</organism>
<sequence>MVKNEPSMDKSDIINAVRENTQNFNKENKARHTNRCRKRGETKRETLVDTATSTEQELLV</sequence>
<dbReference type="AlphaFoldDB" id="A0A0B7BJ79"/>
<feature type="compositionally biased region" description="Polar residues" evidence="1">
    <location>
        <begin position="49"/>
        <end position="60"/>
    </location>
</feature>
<evidence type="ECO:0000256" key="1">
    <source>
        <dbReference type="SAM" id="MobiDB-lite"/>
    </source>
</evidence>
<gene>
    <name evidence="2" type="primary">ORF190977</name>
</gene>
<dbReference type="EMBL" id="HACG01046062">
    <property type="protein sequence ID" value="CEK92927.1"/>
    <property type="molecule type" value="Transcribed_RNA"/>
</dbReference>
<name>A0A0B7BJ79_9EUPU</name>
<reference evidence="2" key="1">
    <citation type="submission" date="2014-12" db="EMBL/GenBank/DDBJ databases">
        <title>Insight into the proteome of Arion vulgaris.</title>
        <authorList>
            <person name="Aradska J."/>
            <person name="Bulat T."/>
            <person name="Smidak R."/>
            <person name="Sarate P."/>
            <person name="Gangsoo J."/>
            <person name="Sialana F."/>
            <person name="Bilban M."/>
            <person name="Lubec G."/>
        </authorList>
    </citation>
    <scope>NUCLEOTIDE SEQUENCE</scope>
    <source>
        <tissue evidence="2">Skin</tissue>
    </source>
</reference>
<protein>
    <submittedName>
        <fullName evidence="2">Uncharacterized protein</fullName>
    </submittedName>
</protein>